<name>A0A5E4QQM2_9NEOP</name>
<dbReference type="AlphaFoldDB" id="A0A5E4QQM2"/>
<accession>A0A5E4QQM2</accession>
<evidence type="ECO:0000313" key="2">
    <source>
        <dbReference type="Proteomes" id="UP000324832"/>
    </source>
</evidence>
<evidence type="ECO:0000313" key="1">
    <source>
        <dbReference type="EMBL" id="VVC99408.1"/>
    </source>
</evidence>
<proteinExistence type="predicted"/>
<reference evidence="1 2" key="1">
    <citation type="submission" date="2017-07" db="EMBL/GenBank/DDBJ databases">
        <authorList>
            <person name="Talla V."/>
            <person name="Backstrom N."/>
        </authorList>
    </citation>
    <scope>NUCLEOTIDE SEQUENCE [LARGE SCALE GENOMIC DNA]</scope>
</reference>
<dbReference type="EMBL" id="FZQP02004111">
    <property type="protein sequence ID" value="VVC99408.1"/>
    <property type="molecule type" value="Genomic_DNA"/>
</dbReference>
<organism evidence="1 2">
    <name type="scientific">Leptidea sinapis</name>
    <dbReference type="NCBI Taxonomy" id="189913"/>
    <lineage>
        <taxon>Eukaryota</taxon>
        <taxon>Metazoa</taxon>
        <taxon>Ecdysozoa</taxon>
        <taxon>Arthropoda</taxon>
        <taxon>Hexapoda</taxon>
        <taxon>Insecta</taxon>
        <taxon>Pterygota</taxon>
        <taxon>Neoptera</taxon>
        <taxon>Endopterygota</taxon>
        <taxon>Lepidoptera</taxon>
        <taxon>Glossata</taxon>
        <taxon>Ditrysia</taxon>
        <taxon>Papilionoidea</taxon>
        <taxon>Pieridae</taxon>
        <taxon>Dismorphiinae</taxon>
        <taxon>Leptidea</taxon>
    </lineage>
</organism>
<sequence length="221" mass="25717">MHKIKEQKNIKDLYEHKISIEGNLPFKIKFIDTVKREKWEDDKTQYALIKPLQSSELFEIAVELFKIMLDFGVPEVISTTEQNRTNIELAAKLVRKMVITNTQQIEICGKKKLKCFNILENVTEFIAFWTKNSSMKNWATLLSYVQWIINTNGSVTLTQTNSMASHNSNSVKNKMPFEAEFGILLAFHREQYIAIETDNRCKAQKLLVVHRIDNYLVINEA</sequence>
<dbReference type="Proteomes" id="UP000324832">
    <property type="component" value="Unassembled WGS sequence"/>
</dbReference>
<protein>
    <submittedName>
        <fullName evidence="1">Uncharacterized protein</fullName>
    </submittedName>
</protein>
<keyword evidence="2" id="KW-1185">Reference proteome</keyword>
<gene>
    <name evidence="1" type="ORF">LSINAPIS_LOCUS10295</name>
</gene>